<dbReference type="EMBL" id="MK814700">
    <property type="protein sequence ID" value="QCI07764.1"/>
    <property type="molecule type" value="Genomic_DNA"/>
</dbReference>
<proteinExistence type="inferred from homology"/>
<sequence>MKYYNKNNYQQYTFQSILKKYKYNIHLGDIIAGIIKYQEKYGFLVEIGDYMSSYLPIEEITLYFPNYHNLKKNILYITRDFFLIKYEKNNYKSIISIKRLEYILGWKRIKQLYVEDIIFNQKIHHINKGGIVTYLEGLKSFIPNSQQYILNNQKIKLNKYLLCKLLIINEYKNEIIFSNKSALIELSPHKFRIGELTYGVITNIKNYGLFIDIYGILGLLHISEISHSYIYNIHKTFQVGQLIKIKIIHINKRQGRLSVSTKYINKSIANLHQQ</sequence>
<dbReference type="SMART" id="SM00316">
    <property type="entry name" value="S1"/>
    <property type="match status" value="3"/>
</dbReference>
<gene>
    <name evidence="5" type="primary">rps1</name>
</gene>
<dbReference type="GO" id="GO:0005840">
    <property type="term" value="C:ribosome"/>
    <property type="evidence" value="ECO:0007669"/>
    <property type="project" value="UniProtKB-KW"/>
</dbReference>
<name>A0A4D6WVA1_9FLOR</name>
<dbReference type="GO" id="GO:0003729">
    <property type="term" value="F:mRNA binding"/>
    <property type="evidence" value="ECO:0007669"/>
    <property type="project" value="TreeGrafter"/>
</dbReference>
<keyword evidence="2 5" id="KW-0689">Ribosomal protein</keyword>
<dbReference type="SUPFAM" id="SSF50249">
    <property type="entry name" value="Nucleic acid-binding proteins"/>
    <property type="match status" value="2"/>
</dbReference>
<comment type="similarity">
    <text evidence="1">Belongs to the bacterial ribosomal protein bS1 family.</text>
</comment>
<evidence type="ECO:0000313" key="5">
    <source>
        <dbReference type="EMBL" id="QCI07764.1"/>
    </source>
</evidence>
<dbReference type="PROSITE" id="PS50126">
    <property type="entry name" value="S1"/>
    <property type="match status" value="2"/>
</dbReference>
<dbReference type="GO" id="GO:1990904">
    <property type="term" value="C:ribonucleoprotein complex"/>
    <property type="evidence" value="ECO:0007669"/>
    <property type="project" value="UniProtKB-KW"/>
</dbReference>
<reference evidence="5" key="2">
    <citation type="submission" date="2019-04" db="EMBL/GenBank/DDBJ databases">
        <authorList>
            <person name="Pasella M."/>
        </authorList>
    </citation>
    <scope>NUCLEOTIDE SEQUENCE</scope>
    <source>
        <strain evidence="5">PD2941_1</strain>
    </source>
</reference>
<evidence type="ECO:0000256" key="1">
    <source>
        <dbReference type="ARBA" id="ARBA00006767"/>
    </source>
</evidence>
<dbReference type="PANTHER" id="PTHR10724">
    <property type="entry name" value="30S RIBOSOMAL PROTEIN S1"/>
    <property type="match status" value="1"/>
</dbReference>
<evidence type="ECO:0000259" key="4">
    <source>
        <dbReference type="PROSITE" id="PS50126"/>
    </source>
</evidence>
<dbReference type="Pfam" id="PF00575">
    <property type="entry name" value="S1"/>
    <property type="match status" value="1"/>
</dbReference>
<dbReference type="AlphaFoldDB" id="A0A4D6WVA1"/>
<dbReference type="GO" id="GO:0006412">
    <property type="term" value="P:translation"/>
    <property type="evidence" value="ECO:0007669"/>
    <property type="project" value="TreeGrafter"/>
</dbReference>
<feature type="domain" description="S1 motif" evidence="4">
    <location>
        <begin position="194"/>
        <end position="262"/>
    </location>
</feature>
<dbReference type="GO" id="GO:0003735">
    <property type="term" value="F:structural constituent of ribosome"/>
    <property type="evidence" value="ECO:0007669"/>
    <property type="project" value="TreeGrafter"/>
</dbReference>
<evidence type="ECO:0000256" key="3">
    <source>
        <dbReference type="ARBA" id="ARBA00023274"/>
    </source>
</evidence>
<reference evidence="5" key="1">
    <citation type="journal article" date="2019" name="Mol. Phylogenet. Evol.">
        <title>Morphological evolution and classification of the red algal order Ceramiales inferred using plastid phylogenomics.</title>
        <authorList>
            <person name="Diaz-Tapia P."/>
            <person name="Pasella M.M."/>
            <person name="Verbruggen H."/>
            <person name="Maggs C.A."/>
        </authorList>
    </citation>
    <scope>NUCLEOTIDE SEQUENCE</scope>
    <source>
        <strain evidence="5">PD2941_1</strain>
    </source>
</reference>
<feature type="domain" description="S1 motif" evidence="4">
    <location>
        <begin position="28"/>
        <end position="61"/>
    </location>
</feature>
<keyword evidence="3" id="KW-0687">Ribonucleoprotein</keyword>
<keyword evidence="5" id="KW-0934">Plastid</keyword>
<dbReference type="Gene3D" id="2.40.50.140">
    <property type="entry name" value="Nucleic acid-binding proteins"/>
    <property type="match status" value="2"/>
</dbReference>
<accession>A0A4D6WVA1</accession>
<dbReference type="InterPro" id="IPR012340">
    <property type="entry name" value="NA-bd_OB-fold"/>
</dbReference>
<protein>
    <submittedName>
        <fullName evidence="5">Ribosomal protein S1</fullName>
    </submittedName>
</protein>
<geneLocation type="plastid" evidence="5"/>
<dbReference type="InterPro" id="IPR003029">
    <property type="entry name" value="S1_domain"/>
</dbReference>
<dbReference type="PANTHER" id="PTHR10724:SF7">
    <property type="entry name" value="SMALL RIBOSOMAL SUBUNIT PROTEIN BS1C"/>
    <property type="match status" value="1"/>
</dbReference>
<organism evidence="5">
    <name type="scientific">Pleonosporium borreri</name>
    <dbReference type="NCBI Taxonomy" id="2575635"/>
    <lineage>
        <taxon>Eukaryota</taxon>
        <taxon>Rhodophyta</taxon>
        <taxon>Florideophyceae</taxon>
        <taxon>Rhodymeniophycidae</taxon>
        <taxon>Ceramiales</taxon>
        <taxon>Ceramiaceae</taxon>
        <taxon>Pleonosporium</taxon>
    </lineage>
</organism>
<evidence type="ECO:0000256" key="2">
    <source>
        <dbReference type="ARBA" id="ARBA00022980"/>
    </source>
</evidence>
<dbReference type="InterPro" id="IPR050437">
    <property type="entry name" value="Ribos_protein_bS1-like"/>
</dbReference>